<reference evidence="3" key="1">
    <citation type="journal article" date="2019" name="Int. J. Syst. Evol. Microbiol.">
        <title>The Global Catalogue of Microorganisms (GCM) 10K type strain sequencing project: providing services to taxonomists for standard genome sequencing and annotation.</title>
        <authorList>
            <consortium name="The Broad Institute Genomics Platform"/>
            <consortium name="The Broad Institute Genome Sequencing Center for Infectious Disease"/>
            <person name="Wu L."/>
            <person name="Ma J."/>
        </authorList>
    </citation>
    <scope>NUCLEOTIDE SEQUENCE [LARGE SCALE GENOMIC DNA]</scope>
    <source>
        <strain evidence="3">JCM 16601</strain>
    </source>
</reference>
<keyword evidence="1" id="KW-0812">Transmembrane</keyword>
<protein>
    <submittedName>
        <fullName evidence="2">Uncharacterized protein</fullName>
    </submittedName>
</protein>
<dbReference type="EMBL" id="BAAAZC010000027">
    <property type="protein sequence ID" value="GAA3982846.1"/>
    <property type="molecule type" value="Genomic_DNA"/>
</dbReference>
<evidence type="ECO:0000313" key="3">
    <source>
        <dbReference type="Proteomes" id="UP001500742"/>
    </source>
</evidence>
<keyword evidence="3" id="KW-1185">Reference proteome</keyword>
<gene>
    <name evidence="2" type="ORF">GCM10022210_38010</name>
</gene>
<keyword evidence="1" id="KW-1133">Transmembrane helix</keyword>
<proteinExistence type="predicted"/>
<sequence length="53" mass="5646">MNRPNITANATKKGRTAKTASVSFGETIVRKITLPIMITNCLTISAIVVVNVS</sequence>
<keyword evidence="1" id="KW-0472">Membrane</keyword>
<feature type="transmembrane region" description="Helical" evidence="1">
    <location>
        <begin position="32"/>
        <end position="52"/>
    </location>
</feature>
<organism evidence="2 3">
    <name type="scientific">Mucilaginibacter dorajii</name>
    <dbReference type="NCBI Taxonomy" id="692994"/>
    <lineage>
        <taxon>Bacteria</taxon>
        <taxon>Pseudomonadati</taxon>
        <taxon>Bacteroidota</taxon>
        <taxon>Sphingobacteriia</taxon>
        <taxon>Sphingobacteriales</taxon>
        <taxon>Sphingobacteriaceae</taxon>
        <taxon>Mucilaginibacter</taxon>
    </lineage>
</organism>
<dbReference type="Proteomes" id="UP001500742">
    <property type="component" value="Unassembled WGS sequence"/>
</dbReference>
<comment type="caution">
    <text evidence="2">The sequence shown here is derived from an EMBL/GenBank/DDBJ whole genome shotgun (WGS) entry which is preliminary data.</text>
</comment>
<evidence type="ECO:0000256" key="1">
    <source>
        <dbReference type="SAM" id="Phobius"/>
    </source>
</evidence>
<evidence type="ECO:0000313" key="2">
    <source>
        <dbReference type="EMBL" id="GAA3982846.1"/>
    </source>
</evidence>
<name>A0ABP7QI19_9SPHI</name>
<accession>A0ABP7QI19</accession>